<dbReference type="Pfam" id="PF13359">
    <property type="entry name" value="DDE_Tnp_4"/>
    <property type="match status" value="1"/>
</dbReference>
<dbReference type="PANTHER" id="PTHR22930">
    <property type="match status" value="1"/>
</dbReference>
<dbReference type="InterPro" id="IPR027806">
    <property type="entry name" value="HARBI1_dom"/>
</dbReference>
<keyword evidence="6" id="KW-0378">Hydrolase</keyword>
<comment type="caution">
    <text evidence="9">The sequence shown here is derived from an EMBL/GenBank/DDBJ whole genome shotgun (WGS) entry which is preliminary data.</text>
</comment>
<evidence type="ECO:0000259" key="8">
    <source>
        <dbReference type="Pfam" id="PF13359"/>
    </source>
</evidence>
<comment type="similarity">
    <text evidence="3">Belongs to the HARBI1 family.</text>
</comment>
<keyword evidence="4" id="KW-0540">Nuclease</keyword>
<dbReference type="AlphaFoldDB" id="A0AAD9TUR5"/>
<comment type="subcellular location">
    <subcellularLocation>
        <location evidence="2">Nucleus</location>
    </subcellularLocation>
</comment>
<reference evidence="9" key="1">
    <citation type="journal article" date="2023" name="Plant J.">
        <title>Genome sequences and population genomics provide insights into the demographic history, inbreeding, and mutation load of two 'living fossil' tree species of Dipteronia.</title>
        <authorList>
            <person name="Feng Y."/>
            <person name="Comes H.P."/>
            <person name="Chen J."/>
            <person name="Zhu S."/>
            <person name="Lu R."/>
            <person name="Zhang X."/>
            <person name="Li P."/>
            <person name="Qiu J."/>
            <person name="Olsen K.M."/>
            <person name="Qiu Y."/>
        </authorList>
    </citation>
    <scope>NUCLEOTIDE SEQUENCE</scope>
    <source>
        <strain evidence="9">KIB01</strain>
    </source>
</reference>
<evidence type="ECO:0000313" key="9">
    <source>
        <dbReference type="EMBL" id="KAK2642130.1"/>
    </source>
</evidence>
<evidence type="ECO:0000256" key="6">
    <source>
        <dbReference type="ARBA" id="ARBA00022801"/>
    </source>
</evidence>
<keyword evidence="7" id="KW-0539">Nucleus</keyword>
<feature type="domain" description="DDE Tnp4" evidence="8">
    <location>
        <begin position="90"/>
        <end position="174"/>
    </location>
</feature>
<evidence type="ECO:0000313" key="10">
    <source>
        <dbReference type="Proteomes" id="UP001280121"/>
    </source>
</evidence>
<dbReference type="GO" id="GO:0004518">
    <property type="term" value="F:nuclease activity"/>
    <property type="evidence" value="ECO:0007669"/>
    <property type="project" value="UniProtKB-KW"/>
</dbReference>
<dbReference type="GO" id="GO:0016787">
    <property type="term" value="F:hydrolase activity"/>
    <property type="evidence" value="ECO:0007669"/>
    <property type="project" value="UniProtKB-KW"/>
</dbReference>
<evidence type="ECO:0000256" key="4">
    <source>
        <dbReference type="ARBA" id="ARBA00022722"/>
    </source>
</evidence>
<evidence type="ECO:0000256" key="2">
    <source>
        <dbReference type="ARBA" id="ARBA00004123"/>
    </source>
</evidence>
<evidence type="ECO:0000256" key="7">
    <source>
        <dbReference type="ARBA" id="ARBA00023242"/>
    </source>
</evidence>
<dbReference type="InterPro" id="IPR045249">
    <property type="entry name" value="HARBI1-like"/>
</dbReference>
<dbReference type="GO" id="GO:0046872">
    <property type="term" value="F:metal ion binding"/>
    <property type="evidence" value="ECO:0007669"/>
    <property type="project" value="UniProtKB-KW"/>
</dbReference>
<comment type="cofactor">
    <cofactor evidence="1">
        <name>a divalent metal cation</name>
        <dbReference type="ChEBI" id="CHEBI:60240"/>
    </cofactor>
</comment>
<organism evidence="9 10">
    <name type="scientific">Dipteronia dyeriana</name>
    <dbReference type="NCBI Taxonomy" id="168575"/>
    <lineage>
        <taxon>Eukaryota</taxon>
        <taxon>Viridiplantae</taxon>
        <taxon>Streptophyta</taxon>
        <taxon>Embryophyta</taxon>
        <taxon>Tracheophyta</taxon>
        <taxon>Spermatophyta</taxon>
        <taxon>Magnoliopsida</taxon>
        <taxon>eudicotyledons</taxon>
        <taxon>Gunneridae</taxon>
        <taxon>Pentapetalae</taxon>
        <taxon>rosids</taxon>
        <taxon>malvids</taxon>
        <taxon>Sapindales</taxon>
        <taxon>Sapindaceae</taxon>
        <taxon>Hippocastanoideae</taxon>
        <taxon>Acereae</taxon>
        <taxon>Dipteronia</taxon>
    </lineage>
</organism>
<evidence type="ECO:0000256" key="3">
    <source>
        <dbReference type="ARBA" id="ARBA00006958"/>
    </source>
</evidence>
<protein>
    <recommendedName>
        <fullName evidence="8">DDE Tnp4 domain-containing protein</fullName>
    </recommendedName>
</protein>
<keyword evidence="10" id="KW-1185">Reference proteome</keyword>
<evidence type="ECO:0000256" key="5">
    <source>
        <dbReference type="ARBA" id="ARBA00022723"/>
    </source>
</evidence>
<sequence>MVVKSGKVGGAPKLSQQIDRLIDAVESKKEANFCISEDCIGAIYGVHVPASIPSEDQIPYIGRKGTPTQNIVVVCNFDMQFIFVVAGWEDVGYPQMDGYLGPYKGERYHLPDFHQGSQPIGYQYVFNHAHSSLRSVIECTFGVWKKKWKILRDMSNYPFDKQVKIVIETMAIHNDIRRHAQHDYHFEKIENDPDFVLEEDNERDDDFQEENHNANIPGAR</sequence>
<dbReference type="PANTHER" id="PTHR22930:SF221">
    <property type="entry name" value="NUCLEASE HARBI1"/>
    <property type="match status" value="1"/>
</dbReference>
<accession>A0AAD9TUR5</accession>
<name>A0AAD9TUR5_9ROSI</name>
<dbReference type="GO" id="GO:0005634">
    <property type="term" value="C:nucleus"/>
    <property type="evidence" value="ECO:0007669"/>
    <property type="project" value="UniProtKB-SubCell"/>
</dbReference>
<dbReference type="EMBL" id="JANJYI010000007">
    <property type="protein sequence ID" value="KAK2642130.1"/>
    <property type="molecule type" value="Genomic_DNA"/>
</dbReference>
<keyword evidence="5" id="KW-0479">Metal-binding</keyword>
<proteinExistence type="inferred from homology"/>
<gene>
    <name evidence="9" type="ORF">Ddye_023893</name>
</gene>
<dbReference type="Proteomes" id="UP001280121">
    <property type="component" value="Unassembled WGS sequence"/>
</dbReference>
<evidence type="ECO:0000256" key="1">
    <source>
        <dbReference type="ARBA" id="ARBA00001968"/>
    </source>
</evidence>